<dbReference type="STRING" id="2594813.A0A395M4U3"/>
<reference evidence="2 3" key="1">
    <citation type="journal article" date="2018" name="PLoS Pathog.">
        <title>Evolution of structural diversity of trichothecenes, a family of toxins produced by plant pathogenic and entomopathogenic fungi.</title>
        <authorList>
            <person name="Proctor R.H."/>
            <person name="McCormick S.P."/>
            <person name="Kim H.S."/>
            <person name="Cardoza R.E."/>
            <person name="Stanley A.M."/>
            <person name="Lindo L."/>
            <person name="Kelly A."/>
            <person name="Brown D.W."/>
            <person name="Lee T."/>
            <person name="Vaughan M.M."/>
            <person name="Alexander N.J."/>
            <person name="Busman M."/>
            <person name="Gutierrez S."/>
        </authorList>
    </citation>
    <scope>NUCLEOTIDE SEQUENCE [LARGE SCALE GENOMIC DNA]</scope>
    <source>
        <strain evidence="2 3">NRRL 13405</strain>
    </source>
</reference>
<proteinExistence type="predicted"/>
<keyword evidence="3" id="KW-1185">Reference proteome</keyword>
<comment type="caution">
    <text evidence="2">The sequence shown here is derived from an EMBL/GenBank/DDBJ whole genome shotgun (WGS) entry which is preliminary data.</text>
</comment>
<dbReference type="AlphaFoldDB" id="A0A395M4U3"/>
<evidence type="ECO:0000313" key="2">
    <source>
        <dbReference type="EMBL" id="RFN42121.1"/>
    </source>
</evidence>
<name>A0A395M4U3_9HYPO</name>
<organism evidence="2 3">
    <name type="scientific">Fusarium flagelliforme</name>
    <dbReference type="NCBI Taxonomy" id="2675880"/>
    <lineage>
        <taxon>Eukaryota</taxon>
        <taxon>Fungi</taxon>
        <taxon>Dikarya</taxon>
        <taxon>Ascomycota</taxon>
        <taxon>Pezizomycotina</taxon>
        <taxon>Sordariomycetes</taxon>
        <taxon>Hypocreomycetidae</taxon>
        <taxon>Hypocreales</taxon>
        <taxon>Nectriaceae</taxon>
        <taxon>Fusarium</taxon>
        <taxon>Fusarium incarnatum-equiseti species complex</taxon>
    </lineage>
</organism>
<evidence type="ECO:0000256" key="1">
    <source>
        <dbReference type="SAM" id="MobiDB-lite"/>
    </source>
</evidence>
<protein>
    <submittedName>
        <fullName evidence="2">Uncharacterized protein</fullName>
    </submittedName>
</protein>
<feature type="compositionally biased region" description="Polar residues" evidence="1">
    <location>
        <begin position="97"/>
        <end position="110"/>
    </location>
</feature>
<dbReference type="Proteomes" id="UP000265631">
    <property type="component" value="Unassembled WGS sequence"/>
</dbReference>
<gene>
    <name evidence="2" type="ORF">FIE12Z_12876</name>
</gene>
<feature type="compositionally biased region" description="Basic and acidic residues" evidence="1">
    <location>
        <begin position="83"/>
        <end position="96"/>
    </location>
</feature>
<feature type="region of interest" description="Disordered" evidence="1">
    <location>
        <begin position="83"/>
        <end position="118"/>
    </location>
</feature>
<evidence type="ECO:0000313" key="3">
    <source>
        <dbReference type="Proteomes" id="UP000265631"/>
    </source>
</evidence>
<accession>A0A395M4U3</accession>
<dbReference type="EMBL" id="PXXK01000771">
    <property type="protein sequence ID" value="RFN42121.1"/>
    <property type="molecule type" value="Genomic_DNA"/>
</dbReference>
<sequence>MSVIQFLIITKKRVMCGLSFLRTYSGPVNLRTSRTLPVAQIQIFVHGDLDERSDKAIKVEATPGKRRRIKVITHAKKLLSDCYGERSNKMTDEHPTDNAQSTANSSPENNDSVREGVE</sequence>